<organism evidence="1 2">
    <name type="scientific">Paramuricea clavata</name>
    <name type="common">Red gorgonian</name>
    <name type="synonym">Violescent sea-whip</name>
    <dbReference type="NCBI Taxonomy" id="317549"/>
    <lineage>
        <taxon>Eukaryota</taxon>
        <taxon>Metazoa</taxon>
        <taxon>Cnidaria</taxon>
        <taxon>Anthozoa</taxon>
        <taxon>Octocorallia</taxon>
        <taxon>Malacalcyonacea</taxon>
        <taxon>Plexauridae</taxon>
        <taxon>Paramuricea</taxon>
    </lineage>
</organism>
<reference evidence="1" key="1">
    <citation type="submission" date="2020-04" db="EMBL/GenBank/DDBJ databases">
        <authorList>
            <person name="Alioto T."/>
            <person name="Alioto T."/>
            <person name="Gomez Garrido J."/>
        </authorList>
    </citation>
    <scope>NUCLEOTIDE SEQUENCE</scope>
    <source>
        <strain evidence="1">A484AB</strain>
    </source>
</reference>
<comment type="caution">
    <text evidence="1">The sequence shown here is derived from an EMBL/GenBank/DDBJ whole genome shotgun (WGS) entry which is preliminary data.</text>
</comment>
<dbReference type="Proteomes" id="UP001152795">
    <property type="component" value="Unassembled WGS sequence"/>
</dbReference>
<name>A0A6S7FNE3_PARCT</name>
<keyword evidence="2" id="KW-1185">Reference proteome</keyword>
<dbReference type="EMBL" id="CACRXK020000384">
    <property type="protein sequence ID" value="CAB3981394.1"/>
    <property type="molecule type" value="Genomic_DNA"/>
</dbReference>
<protein>
    <submittedName>
        <fullName evidence="1">Uncharacterized protein</fullName>
    </submittedName>
</protein>
<sequence length="143" mass="17238">MFDWEQTKVVAVNKPKQWSETGTEEEQRRVYNIVRGYFCGLYILKDFGDDCETCTYDRWLACVDKVFQDKRLMIDGAYEELLKRYGYKMVFMPNENPCQNPLLYYELAMSKETFRHTHVYDIYKFLDFVYALCDTYKVYSFAS</sequence>
<proteinExistence type="predicted"/>
<evidence type="ECO:0000313" key="2">
    <source>
        <dbReference type="Proteomes" id="UP001152795"/>
    </source>
</evidence>
<evidence type="ECO:0000313" key="1">
    <source>
        <dbReference type="EMBL" id="CAB3981394.1"/>
    </source>
</evidence>
<accession>A0A6S7FNE3</accession>
<gene>
    <name evidence="1" type="ORF">PACLA_8A050722</name>
</gene>
<dbReference type="AlphaFoldDB" id="A0A6S7FNE3"/>